<dbReference type="PANTHER" id="PTHR40619">
    <property type="entry name" value="FUNGAL STAND N-TERMINAL GOODBYE DOMAIN-CONTAINING PROTEIN"/>
    <property type="match status" value="1"/>
</dbReference>
<accession>A0A9P5CRY6</accession>
<dbReference type="Proteomes" id="UP000803844">
    <property type="component" value="Unassembled WGS sequence"/>
</dbReference>
<proteinExistence type="predicted"/>
<protein>
    <recommendedName>
        <fullName evidence="4">Fungal STAND N-terminal Goodbye domain-containing protein</fullName>
    </recommendedName>
</protein>
<evidence type="ECO:0000256" key="1">
    <source>
        <dbReference type="SAM" id="MobiDB-lite"/>
    </source>
</evidence>
<keyword evidence="3" id="KW-1185">Reference proteome</keyword>
<reference evidence="2" key="1">
    <citation type="journal article" date="2020" name="Phytopathology">
        <title>Genome sequence of the chestnut blight fungus Cryphonectria parasitica EP155: A fundamental resource for an archetypical invasive plant pathogen.</title>
        <authorList>
            <person name="Crouch J.A."/>
            <person name="Dawe A."/>
            <person name="Aerts A."/>
            <person name="Barry K."/>
            <person name="Churchill A.C.L."/>
            <person name="Grimwood J."/>
            <person name="Hillman B."/>
            <person name="Milgroom M.G."/>
            <person name="Pangilinan J."/>
            <person name="Smith M."/>
            <person name="Salamov A."/>
            <person name="Schmutz J."/>
            <person name="Yadav J."/>
            <person name="Grigoriev I.V."/>
            <person name="Nuss D."/>
        </authorList>
    </citation>
    <scope>NUCLEOTIDE SEQUENCE</scope>
    <source>
        <strain evidence="2">EP155</strain>
    </source>
</reference>
<dbReference type="OrthoDB" id="5419927at2759"/>
<dbReference type="EMBL" id="MU032345">
    <property type="protein sequence ID" value="KAF3768738.1"/>
    <property type="molecule type" value="Genomic_DNA"/>
</dbReference>
<dbReference type="RefSeq" id="XP_040779699.1">
    <property type="nucleotide sequence ID" value="XM_040918693.1"/>
</dbReference>
<feature type="region of interest" description="Disordered" evidence="1">
    <location>
        <begin position="518"/>
        <end position="537"/>
    </location>
</feature>
<dbReference type="GeneID" id="63835822"/>
<gene>
    <name evidence="2" type="ORF">M406DRAFT_286718</name>
</gene>
<evidence type="ECO:0008006" key="4">
    <source>
        <dbReference type="Google" id="ProtNLM"/>
    </source>
</evidence>
<organism evidence="2 3">
    <name type="scientific">Cryphonectria parasitica (strain ATCC 38755 / EP155)</name>
    <dbReference type="NCBI Taxonomy" id="660469"/>
    <lineage>
        <taxon>Eukaryota</taxon>
        <taxon>Fungi</taxon>
        <taxon>Dikarya</taxon>
        <taxon>Ascomycota</taxon>
        <taxon>Pezizomycotina</taxon>
        <taxon>Sordariomycetes</taxon>
        <taxon>Sordariomycetidae</taxon>
        <taxon>Diaporthales</taxon>
        <taxon>Cryphonectriaceae</taxon>
        <taxon>Cryphonectria-Endothia species complex</taxon>
        <taxon>Cryphonectria</taxon>
    </lineage>
</organism>
<comment type="caution">
    <text evidence="2">The sequence shown here is derived from an EMBL/GenBank/DDBJ whole genome shotgun (WGS) entry which is preliminary data.</text>
</comment>
<name>A0A9P5CRY6_CRYP1</name>
<dbReference type="AlphaFoldDB" id="A0A9P5CRY6"/>
<dbReference type="PANTHER" id="PTHR40619:SF3">
    <property type="entry name" value="FUNGAL STAND N-TERMINAL GOODBYE DOMAIN-CONTAINING PROTEIN"/>
    <property type="match status" value="1"/>
</dbReference>
<evidence type="ECO:0000313" key="2">
    <source>
        <dbReference type="EMBL" id="KAF3768738.1"/>
    </source>
</evidence>
<sequence length="537" mass="59887">MIAEVPPHLVTTTNSAARFAYRAIGENSTTDTADELVFVEEFDAFVKRGKVPDLTNCFDGSKKQLELFEATMKRFVKNMATRKRFRSLGIDLKDPTHCDLSYVFKVATAAVEQRDGTGSLRTCKDFARKCFKSASKRHTALGAIMSMIPSDIYGSAISGGVMTILAVSKLTSKIKFGAEDQITSALASLDSSLAEFQAELDVCTQLRMGRMDENIRRIQEAAISKSNQLAINTVTDKGNNDGTASHSERNNSIVGSWLDLIGDFDASSENHVKECIRAGLGQLTLEDREKSQWIMSSGEVRNWLRLDQSSVLNIRAEEAPQGLFHSLSFTAALLAETLQKSTNYPVLSFFCGLRTNDSFDSELCGHMAVLKSLDGQLMKFCLEKRPGVDLSSLEQQKKRLIKKSTEAPKYAFRLFRELLGLLEEKDVVFVILDSWSRLLGDRTQADKIIEKLSQTTKELPNLVIKILVLDALASDAVNQVADVCLYVPEEVDCWKNDVQLGHLEQSNLCMVEELQETQRKKREDLVESDSEDSEANW</sequence>
<feature type="compositionally biased region" description="Acidic residues" evidence="1">
    <location>
        <begin position="526"/>
        <end position="537"/>
    </location>
</feature>
<evidence type="ECO:0000313" key="3">
    <source>
        <dbReference type="Proteomes" id="UP000803844"/>
    </source>
</evidence>